<reference evidence="6 7" key="1">
    <citation type="journal article" date="2012" name="J. Biotechnol.">
        <title>Insights into the completely annotated genome of Lactobacillus buchneri CD034, a strain isolated from stable grass silage.</title>
        <authorList>
            <person name="Heinl S."/>
            <person name="Wibberg D."/>
            <person name="Eikmeyer F."/>
            <person name="Szczepanowski R."/>
            <person name="Blom J."/>
            <person name="Linke B."/>
            <person name="Goesmann A."/>
            <person name="Grabherr R."/>
            <person name="Schwab H."/>
            <person name="Puhler A."/>
            <person name="Schluter A."/>
        </authorList>
    </citation>
    <scope>NUCLEOTIDE SEQUENCE [LARGE SCALE GENOMIC DNA]</scope>
    <source>
        <strain evidence="6 7">CD034</strain>
    </source>
</reference>
<gene>
    <name evidence="6" type="ORF">LBUCD034_0962</name>
</gene>
<keyword evidence="7" id="KW-1185">Reference proteome</keyword>
<dbReference type="Pfam" id="PF20155">
    <property type="entry name" value="TMP_3"/>
    <property type="match status" value="1"/>
</dbReference>
<keyword evidence="2" id="KW-0645">Protease</keyword>
<dbReference type="SUPFAM" id="SSF58104">
    <property type="entry name" value="Methyl-accepting chemotaxis protein (MCP) signaling domain"/>
    <property type="match status" value="1"/>
</dbReference>
<dbReference type="Gene3D" id="1.20.120.20">
    <property type="entry name" value="Apolipoprotein"/>
    <property type="match status" value="1"/>
</dbReference>
<dbReference type="Pfam" id="PF18013">
    <property type="entry name" value="Phage_lysozyme2"/>
    <property type="match status" value="1"/>
</dbReference>
<dbReference type="PANTHER" id="PTHR47359:SF3">
    <property type="entry name" value="NLP_P60 DOMAIN-CONTAINING PROTEIN-RELATED"/>
    <property type="match status" value="1"/>
</dbReference>
<dbReference type="eggNOG" id="COG1196">
    <property type="taxonomic scope" value="Bacteria"/>
</dbReference>
<dbReference type="InterPro" id="IPR051794">
    <property type="entry name" value="PG_Endopeptidase_C40"/>
</dbReference>
<dbReference type="OrthoDB" id="2137849at2"/>
<protein>
    <submittedName>
        <fullName evidence="6">Putative tape measure protein</fullName>
    </submittedName>
</protein>
<dbReference type="GO" id="GO:0008234">
    <property type="term" value="F:cysteine-type peptidase activity"/>
    <property type="evidence" value="ECO:0007669"/>
    <property type="project" value="UniProtKB-KW"/>
</dbReference>
<dbReference type="Pfam" id="PF00877">
    <property type="entry name" value="NLPC_P60"/>
    <property type="match status" value="1"/>
</dbReference>
<evidence type="ECO:0000256" key="1">
    <source>
        <dbReference type="ARBA" id="ARBA00007074"/>
    </source>
</evidence>
<dbReference type="STRING" id="1071400.LBUCD034_0962"/>
<dbReference type="InterPro" id="IPR000064">
    <property type="entry name" value="NLP_P60_dom"/>
</dbReference>
<dbReference type="InterPro" id="IPR041219">
    <property type="entry name" value="Phage_lysozyme2"/>
</dbReference>
<dbReference type="SUPFAM" id="SSF54001">
    <property type="entry name" value="Cysteine proteinases"/>
    <property type="match status" value="1"/>
</dbReference>
<evidence type="ECO:0000256" key="2">
    <source>
        <dbReference type="ARBA" id="ARBA00022670"/>
    </source>
</evidence>
<keyword evidence="3" id="KW-0378">Hydrolase</keyword>
<accession>J9W0S7</accession>
<organism evidence="6 7">
    <name type="scientific">Lentilactobacillus buchneri subsp. silagei CD034</name>
    <dbReference type="NCBI Taxonomy" id="1071400"/>
    <lineage>
        <taxon>Bacteria</taxon>
        <taxon>Bacillati</taxon>
        <taxon>Bacillota</taxon>
        <taxon>Bacilli</taxon>
        <taxon>Lactobacillales</taxon>
        <taxon>Lactobacillaceae</taxon>
        <taxon>Lentilactobacillus</taxon>
        <taxon>Lentilactobacillus buchneri subsp. silagei</taxon>
    </lineage>
</organism>
<dbReference type="InterPro" id="IPR038765">
    <property type="entry name" value="Papain-like_cys_pep_sf"/>
</dbReference>
<dbReference type="PATRIC" id="fig|1071400.3.peg.919"/>
<dbReference type="Proteomes" id="UP000007332">
    <property type="component" value="Chromosome"/>
</dbReference>
<keyword evidence="4" id="KW-0788">Thiol protease</keyword>
<evidence type="ECO:0000256" key="3">
    <source>
        <dbReference type="ARBA" id="ARBA00022801"/>
    </source>
</evidence>
<comment type="similarity">
    <text evidence="1">Belongs to the peptidase C40 family.</text>
</comment>
<dbReference type="eggNOG" id="COG5412">
    <property type="taxonomic scope" value="Bacteria"/>
</dbReference>
<name>J9W0S7_LENBU</name>
<dbReference type="InterPro" id="IPR013491">
    <property type="entry name" value="Tape_meas_N"/>
</dbReference>
<dbReference type="RefSeq" id="WP_014939790.1">
    <property type="nucleotide sequence ID" value="NC_018610.1"/>
</dbReference>
<feature type="domain" description="NlpC/P60" evidence="5">
    <location>
        <begin position="1100"/>
        <end position="1224"/>
    </location>
</feature>
<dbReference type="eggNOG" id="COG0791">
    <property type="taxonomic scope" value="Bacteria"/>
</dbReference>
<proteinExistence type="inferred from homology"/>
<dbReference type="PROSITE" id="PS51935">
    <property type="entry name" value="NLPC_P60"/>
    <property type="match status" value="1"/>
</dbReference>
<dbReference type="GO" id="GO:0006508">
    <property type="term" value="P:proteolysis"/>
    <property type="evidence" value="ECO:0007669"/>
    <property type="project" value="UniProtKB-KW"/>
</dbReference>
<dbReference type="EMBL" id="CP003043">
    <property type="protein sequence ID" value="AFS00009.1"/>
    <property type="molecule type" value="Genomic_DNA"/>
</dbReference>
<evidence type="ECO:0000259" key="5">
    <source>
        <dbReference type="PROSITE" id="PS51935"/>
    </source>
</evidence>
<dbReference type="HOGENOM" id="CLU_239698_0_0_9"/>
<sequence>MAEAKEVRHAGIGLDLNMNGMDDFKRANSMMDDFLETMKEASRITDKFKNNFSGFGGKSSDEVRKTRDAIQDVYHSMDSAKNETNQVTENVHKMQQEFKYTSDAAKKIKLNSGLNSDINKSAEEVKKLAKSADQSGNKFSEMFRKLRSGSSESNGSFSKLHDSAKKTFDEVHKGTHFLRDVVTASFISNAAINTWYSLKSGIGSALKAGEEYDKEQQVMHATWDTLTDSSVKGNRMVKAINSMSVSFGQSAGLVNELNQQFYHVLDKQGPTDRLTKSVLTMADTLGMGAENTKRLGLNFTHMMASSKMQLGDFNMISDQLPMFGSKLLAYERKAMDNSHLTMSQLRKNMTAGKISAKDAENVMNSLGKKYAEASENMMKTLPGMERVMSARGAALFGALEKPFMKAKNPIFGAISKWVSDRKTEKEFTKVGTDASKGLNTITQSFAKVFNPKESPHLANDVMNSIAKGVTNVSDTIAHHAKSIVEFFKSLYYTVKIIKDISVGFAKGLVSGLSAIVTPIGKLAGNSKKIHNFSDALKSITTHKKGLEDIGKLLAGIWATSKAMKGVSATKNFLGFGEKSGLILKPRVNGKSGEKELTLFAKAIRGTARGIGKSLKWTASIGWKEAKAATRGLWAATKATSRAIDKSLKWTAKLAYKGVVKGLSVIKTAAIATGKGFKLAFNFLKANPFIAIITGAIAVGAALYELYKHNKKFRKFVNGLISWAKKAWEGVTKWFGKLANGVRKYINYLVKDVNKRWGWLFKDMAKIIKDAWRTIKSLIQVIVDVFTGKWGRLGKDIGKLTKNFWNDVKDLFKTGFDWVNKLTGGKLGDIISFFKNAWKDIGKGWKDFWNGIDDWFSNLWKGIVKHVQNGINDIIKVLNDGIGLIDGVIHMFGGSSTAIGKIGYVHFANGTGVFGNQRREITKPTLAMLNDGHDSPETGNREMLIHPNGMSELIKGTDVKRLIEPGAEILNASETKFALSLNGIQHFATGGLWNGVKKVTGNLWSGAKNIGSSVVGGVEKGIGAIGGFAGGILKATKKVFDTVKSIVKDPSKYLTGLLKKPSGKGTVLSDFANGFFGKVKSSATNWWKSLWGMVNLDGGSGGDATGLLAAVEKYGRGKRYVWGAAGPNTFDCSGLVMYALKHAFGIDYPHFSGAQYGKTKHISRSNAKPGDLVFWGPGKHVGVFAGGNKYWSAFAPNGHPDIGIHSISGSVPGYSPLFGEVKGLARKTASKGKKSASNSIQSLIKKQVGSGFFKFMSKLADKFGDNGDMGAVGLAGDESQRAREIAKALKQAYPSATDAGIAGILGNWMQESRLSPKAIDSADHGTGLGQWTFTRETGLRNWLKKHGYAWDSAKGQLEYALHEPGESGAFKAVLRMTNPAEAARKFFAGWESGGNEDATGRTRISNAEAAYKAIKGHAKGGRINKDELSVVNEKGWELFKPDTGGLMIPHEASEKIINGKKTATIDARTNVTIQGGGNMSDSTINKLYEVLNKANDEKVAKFRQQLGFNDEGGLPV</sequence>
<dbReference type="Gene3D" id="1.10.530.10">
    <property type="match status" value="1"/>
</dbReference>
<evidence type="ECO:0000313" key="7">
    <source>
        <dbReference type="Proteomes" id="UP000007332"/>
    </source>
</evidence>
<dbReference type="Gene3D" id="3.90.1720.10">
    <property type="entry name" value="endopeptidase domain like (from Nostoc punctiforme)"/>
    <property type="match status" value="1"/>
</dbReference>
<dbReference type="KEGG" id="lbn:LBUCD034_0962"/>
<evidence type="ECO:0000256" key="4">
    <source>
        <dbReference type="ARBA" id="ARBA00022807"/>
    </source>
</evidence>
<dbReference type="PANTHER" id="PTHR47359">
    <property type="entry name" value="PEPTIDOGLYCAN DL-ENDOPEPTIDASE CWLO"/>
    <property type="match status" value="1"/>
</dbReference>
<evidence type="ECO:0000313" key="6">
    <source>
        <dbReference type="EMBL" id="AFS00009.1"/>
    </source>
</evidence>